<dbReference type="Pfam" id="PF08158">
    <property type="entry name" value="SDA1_HEAT"/>
    <property type="match status" value="1"/>
</dbReference>
<comment type="caution">
    <text evidence="3">The sequence shown here is derived from an EMBL/GenBank/DDBJ whole genome shotgun (WGS) entry which is preliminary data.</text>
</comment>
<dbReference type="GO" id="GO:0005730">
    <property type="term" value="C:nucleolus"/>
    <property type="evidence" value="ECO:0007669"/>
    <property type="project" value="UniProtKB-SubCell"/>
</dbReference>
<keyword evidence="1" id="KW-0813">Transport</keyword>
<dbReference type="GO" id="GO:0042273">
    <property type="term" value="P:ribosomal large subunit biogenesis"/>
    <property type="evidence" value="ECO:0007669"/>
    <property type="project" value="UniProtKB-UniRule"/>
</dbReference>
<dbReference type="AlphaFoldDB" id="A0A0T6B7F1"/>
<comment type="subcellular location">
    <subcellularLocation>
        <location evidence="1">Nucleus</location>
        <location evidence="1">Nucleolus</location>
    </subcellularLocation>
</comment>
<evidence type="ECO:0000259" key="2">
    <source>
        <dbReference type="Pfam" id="PF08158"/>
    </source>
</evidence>
<comment type="similarity">
    <text evidence="1">Belongs to the SDA1 family.</text>
</comment>
<feature type="domain" description="SDA1 N-terminal" evidence="2">
    <location>
        <begin position="63"/>
        <end position="238"/>
    </location>
</feature>
<gene>
    <name evidence="3" type="ORF">AMK59_4446</name>
</gene>
<evidence type="ECO:0000256" key="1">
    <source>
        <dbReference type="RuleBase" id="RU365057"/>
    </source>
</evidence>
<dbReference type="InterPro" id="IPR027312">
    <property type="entry name" value="Sda1"/>
</dbReference>
<organism evidence="3 4">
    <name type="scientific">Oryctes borbonicus</name>
    <dbReference type="NCBI Taxonomy" id="1629725"/>
    <lineage>
        <taxon>Eukaryota</taxon>
        <taxon>Metazoa</taxon>
        <taxon>Ecdysozoa</taxon>
        <taxon>Arthropoda</taxon>
        <taxon>Hexapoda</taxon>
        <taxon>Insecta</taxon>
        <taxon>Pterygota</taxon>
        <taxon>Neoptera</taxon>
        <taxon>Endopterygota</taxon>
        <taxon>Coleoptera</taxon>
        <taxon>Polyphaga</taxon>
        <taxon>Scarabaeiformia</taxon>
        <taxon>Scarabaeidae</taxon>
        <taxon>Dynastinae</taxon>
        <taxon>Oryctes</taxon>
    </lineage>
</organism>
<dbReference type="InterPro" id="IPR012977">
    <property type="entry name" value="SDA1_N"/>
</dbReference>
<dbReference type="EMBL" id="LJIG01009344">
    <property type="protein sequence ID" value="KRT83267.1"/>
    <property type="molecule type" value="Genomic_DNA"/>
</dbReference>
<dbReference type="GO" id="GO:0000055">
    <property type="term" value="P:ribosomal large subunit export from nucleus"/>
    <property type="evidence" value="ECO:0007669"/>
    <property type="project" value="UniProtKB-UniRule"/>
</dbReference>
<evidence type="ECO:0000313" key="4">
    <source>
        <dbReference type="Proteomes" id="UP000051574"/>
    </source>
</evidence>
<keyword evidence="1" id="KW-0653">Protein transport</keyword>
<keyword evidence="1" id="KW-0539">Nucleus</keyword>
<proteinExistence type="inferred from homology"/>
<dbReference type="OrthoDB" id="6754045at2759"/>
<dbReference type="PANTHER" id="PTHR12730">
    <property type="entry name" value="HSDA/SDA1-RELATED"/>
    <property type="match status" value="1"/>
</dbReference>
<protein>
    <recommendedName>
        <fullName evidence="1">Protein SDA1</fullName>
    </recommendedName>
</protein>
<accession>A0A0T6B7F1</accession>
<dbReference type="GO" id="GO:0015031">
    <property type="term" value="P:protein transport"/>
    <property type="evidence" value="ECO:0007669"/>
    <property type="project" value="UniProtKB-KW"/>
</dbReference>
<sequence length="240" mass="28056">KMVKRHNNQLPDNLPQLQNLIKRDSQSYHEEFLQQYQHFQNTVEVFQLSPEQPNKTLDELIIFLAQVSRCYPKELATYPQQLIDILEKHSTVLHNDTRMQICRGLVLLRNKNLLSPTDLLELFFRLLRSQDKNLRVFLETHIINDIKNLNSKHKNAKVNTTLQNFMFTMLKDSNSKAAKMSVDIMIELYRKNVWNDSKTVNVIATGCFSKVTKVMVASLKFFLGKDVDEKDPDESDSENE</sequence>
<reference evidence="3 4" key="1">
    <citation type="submission" date="2015-09" db="EMBL/GenBank/DDBJ databases">
        <title>Draft genome of the scarab beetle Oryctes borbonicus.</title>
        <authorList>
            <person name="Meyer J.M."/>
            <person name="Markov G.V."/>
            <person name="Baskaran P."/>
            <person name="Herrmann M."/>
            <person name="Sommer R.J."/>
            <person name="Roedelsperger C."/>
        </authorList>
    </citation>
    <scope>NUCLEOTIDE SEQUENCE [LARGE SCALE GENOMIC DNA]</scope>
    <source>
        <strain evidence="3">OB123</strain>
        <tissue evidence="3">Whole animal</tissue>
    </source>
</reference>
<name>A0A0T6B7F1_9SCAR</name>
<dbReference type="SUPFAM" id="SSF48371">
    <property type="entry name" value="ARM repeat"/>
    <property type="match status" value="1"/>
</dbReference>
<keyword evidence="4" id="KW-1185">Reference proteome</keyword>
<feature type="non-terminal residue" evidence="3">
    <location>
        <position position="1"/>
    </location>
</feature>
<keyword evidence="1" id="KW-0690">Ribosome biogenesis</keyword>
<dbReference type="Proteomes" id="UP000051574">
    <property type="component" value="Unassembled WGS sequence"/>
</dbReference>
<comment type="function">
    <text evidence="1">Required for 60S pre-ribosomal subunits export to the cytoplasm.</text>
</comment>
<feature type="non-terminal residue" evidence="3">
    <location>
        <position position="240"/>
    </location>
</feature>
<dbReference type="PANTHER" id="PTHR12730:SF0">
    <property type="entry name" value="PROTEIN SDA1 HOMOLOG"/>
    <property type="match status" value="1"/>
</dbReference>
<dbReference type="InterPro" id="IPR016024">
    <property type="entry name" value="ARM-type_fold"/>
</dbReference>
<evidence type="ECO:0000313" key="3">
    <source>
        <dbReference type="EMBL" id="KRT83267.1"/>
    </source>
</evidence>